<comment type="function">
    <text evidence="8">Virulence factor required for growth in low Mg(2+) medium and for intramacrophage survival. May be involved in regulating membrane potential by activating Na(+)/K(+)-ATPase.</text>
</comment>
<keyword evidence="13" id="KW-1185">Reference proteome</keyword>
<keyword evidence="9" id="KW-0997">Cell inner membrane</keyword>
<feature type="transmembrane region" description="Helical" evidence="9">
    <location>
        <begin position="68"/>
        <end position="88"/>
    </location>
</feature>
<dbReference type="InterPro" id="IPR003416">
    <property type="entry name" value="MgtC/SapB/SrpB/YhiD_fam"/>
</dbReference>
<evidence type="ECO:0000259" key="10">
    <source>
        <dbReference type="Pfam" id="PF02308"/>
    </source>
</evidence>
<keyword evidence="6 9" id="KW-1133">Transmembrane helix</keyword>
<comment type="similarity">
    <text evidence="2 9">Belongs to the MgtC/SapB family.</text>
</comment>
<evidence type="ECO:0000256" key="6">
    <source>
        <dbReference type="ARBA" id="ARBA00022989"/>
    </source>
</evidence>
<reference evidence="13" key="1">
    <citation type="submission" date="2018-07" db="EMBL/GenBank/DDBJ databases">
        <authorList>
            <person name="Safronova V.I."/>
            <person name="Chirak E.R."/>
            <person name="Sazanova A.L."/>
        </authorList>
    </citation>
    <scope>NUCLEOTIDE SEQUENCE [LARGE SCALE GENOMIC DNA]</scope>
    <source>
        <strain evidence="13">RCAM04685</strain>
    </source>
</reference>
<dbReference type="EMBL" id="QQTP01000001">
    <property type="protein sequence ID" value="RDJ29921.1"/>
    <property type="molecule type" value="Genomic_DNA"/>
</dbReference>
<dbReference type="AlphaFoldDB" id="A0A370LDB1"/>
<feature type="transmembrane region" description="Helical" evidence="9">
    <location>
        <begin position="42"/>
        <end position="62"/>
    </location>
</feature>
<feature type="transmembrane region" description="Helical" evidence="9">
    <location>
        <begin position="12"/>
        <end position="30"/>
    </location>
</feature>
<dbReference type="RefSeq" id="WP_114828031.1">
    <property type="nucleotide sequence ID" value="NZ_QQTO01000019.1"/>
</dbReference>
<keyword evidence="4" id="KW-1003">Cell membrane</keyword>
<evidence type="ECO:0000256" key="7">
    <source>
        <dbReference type="ARBA" id="ARBA00023136"/>
    </source>
</evidence>
<evidence type="ECO:0000256" key="8">
    <source>
        <dbReference type="ARBA" id="ARBA00025369"/>
    </source>
</evidence>
<accession>A0A370LDB1</accession>
<dbReference type="Proteomes" id="UP000255207">
    <property type="component" value="Unassembled WGS sequence"/>
</dbReference>
<sequence>MQFIATFDLPNFLDTLVSLFVAFVLGTAIGAERQYRQRSAGLRTNVLVAVGAAVFVDLAMRLEGSGGAVRVIANVVTGIGFLGAGVIMKEGLNVRGLNTAATLWASAAVGACAGTDRIAEAILATLLILACNTLLRPLVNRINRIPIDEGSSEAIYQVRVVAGNDHVEDIRKALFAELKRAKYPVADIDLDTSDEDATEIVATLVSSSADTDELNSAIANLRTLKGVTHAGWEVSTSD</sequence>
<dbReference type="Gene3D" id="3.30.70.260">
    <property type="match status" value="1"/>
</dbReference>
<evidence type="ECO:0000313" key="13">
    <source>
        <dbReference type="Proteomes" id="UP000255207"/>
    </source>
</evidence>
<keyword evidence="5 9" id="KW-0812">Transmembrane</keyword>
<evidence type="ECO:0000256" key="1">
    <source>
        <dbReference type="ARBA" id="ARBA00004651"/>
    </source>
</evidence>
<dbReference type="PRINTS" id="PR01837">
    <property type="entry name" value="MGTCSAPBPROT"/>
</dbReference>
<evidence type="ECO:0000313" key="12">
    <source>
        <dbReference type="EMBL" id="RDJ29921.1"/>
    </source>
</evidence>
<name>A0A370LDB1_9HYPH</name>
<dbReference type="InterPro" id="IPR048640">
    <property type="entry name" value="MgtC-like_C"/>
</dbReference>
<comment type="subcellular location">
    <subcellularLocation>
        <location evidence="9">Cell inner membrane</location>
        <topology evidence="9">Multi-pass membrane protein</topology>
    </subcellularLocation>
    <subcellularLocation>
        <location evidence="1">Cell membrane</location>
        <topology evidence="1">Multi-pass membrane protein</topology>
    </subcellularLocation>
</comment>
<evidence type="ECO:0000256" key="9">
    <source>
        <dbReference type="RuleBase" id="RU365041"/>
    </source>
</evidence>
<comment type="caution">
    <text evidence="12">The sequence shown here is derived from an EMBL/GenBank/DDBJ whole genome shotgun (WGS) entry which is preliminary data.</text>
</comment>
<dbReference type="PANTHER" id="PTHR33778">
    <property type="entry name" value="PROTEIN MGTC"/>
    <property type="match status" value="1"/>
</dbReference>
<feature type="domain" description="MgtC-like C-terminal" evidence="11">
    <location>
        <begin position="156"/>
        <end position="232"/>
    </location>
</feature>
<dbReference type="InterPro" id="IPR049177">
    <property type="entry name" value="MgtC_SapB_SrpB_YhiD_N"/>
</dbReference>
<dbReference type="Pfam" id="PF02308">
    <property type="entry name" value="MgtC"/>
    <property type="match status" value="1"/>
</dbReference>
<gene>
    <name evidence="12" type="ORF">DWE98_03795</name>
</gene>
<evidence type="ECO:0000256" key="3">
    <source>
        <dbReference type="ARBA" id="ARBA00013833"/>
    </source>
</evidence>
<keyword evidence="7 9" id="KW-0472">Membrane</keyword>
<protein>
    <recommendedName>
        <fullName evidence="3 9">Protein MgtC</fullName>
    </recommendedName>
</protein>
<dbReference type="PANTHER" id="PTHR33778:SF3">
    <property type="entry name" value="PROTEIN MGTC"/>
    <property type="match status" value="1"/>
</dbReference>
<proteinExistence type="inferred from homology"/>
<evidence type="ECO:0000256" key="4">
    <source>
        <dbReference type="ARBA" id="ARBA00022475"/>
    </source>
</evidence>
<feature type="domain" description="MgtC/SapB/SrpB/YhiD N-terminal" evidence="10">
    <location>
        <begin position="19"/>
        <end position="140"/>
    </location>
</feature>
<evidence type="ECO:0000256" key="2">
    <source>
        <dbReference type="ARBA" id="ARBA00009298"/>
    </source>
</evidence>
<organism evidence="12 13">
    <name type="scientific">Bosea caraganae</name>
    <dbReference type="NCBI Taxonomy" id="2763117"/>
    <lineage>
        <taxon>Bacteria</taxon>
        <taxon>Pseudomonadati</taxon>
        <taxon>Pseudomonadota</taxon>
        <taxon>Alphaproteobacteria</taxon>
        <taxon>Hyphomicrobiales</taxon>
        <taxon>Boseaceae</taxon>
        <taxon>Bosea</taxon>
    </lineage>
</organism>
<evidence type="ECO:0000256" key="5">
    <source>
        <dbReference type="ARBA" id="ARBA00022692"/>
    </source>
</evidence>
<dbReference type="Pfam" id="PF21770">
    <property type="entry name" value="MgtC_SapB_C"/>
    <property type="match status" value="1"/>
</dbReference>
<evidence type="ECO:0000259" key="11">
    <source>
        <dbReference type="Pfam" id="PF21770"/>
    </source>
</evidence>
<dbReference type="OrthoDB" id="9811198at2"/>
<dbReference type="GO" id="GO:0005886">
    <property type="term" value="C:plasma membrane"/>
    <property type="evidence" value="ECO:0007669"/>
    <property type="project" value="UniProtKB-SubCell"/>
</dbReference>